<feature type="compositionally biased region" description="Polar residues" evidence="1">
    <location>
        <begin position="28"/>
        <end position="38"/>
    </location>
</feature>
<feature type="region of interest" description="Disordered" evidence="1">
    <location>
        <begin position="28"/>
        <end position="80"/>
    </location>
</feature>
<organism evidence="2 3">
    <name type="scientific">Romanomermis culicivorax</name>
    <name type="common">Nematode worm</name>
    <dbReference type="NCBI Taxonomy" id="13658"/>
    <lineage>
        <taxon>Eukaryota</taxon>
        <taxon>Metazoa</taxon>
        <taxon>Ecdysozoa</taxon>
        <taxon>Nematoda</taxon>
        <taxon>Enoplea</taxon>
        <taxon>Dorylaimia</taxon>
        <taxon>Mermithida</taxon>
        <taxon>Mermithoidea</taxon>
        <taxon>Mermithidae</taxon>
        <taxon>Romanomermis</taxon>
    </lineage>
</organism>
<evidence type="ECO:0000313" key="2">
    <source>
        <dbReference type="Proteomes" id="UP000887565"/>
    </source>
</evidence>
<keyword evidence="2" id="KW-1185">Reference proteome</keyword>
<feature type="compositionally biased region" description="Polar residues" evidence="1">
    <location>
        <begin position="51"/>
        <end position="60"/>
    </location>
</feature>
<dbReference type="Proteomes" id="UP000887565">
    <property type="component" value="Unplaced"/>
</dbReference>
<feature type="compositionally biased region" description="Low complexity" evidence="1">
    <location>
        <begin position="116"/>
        <end position="142"/>
    </location>
</feature>
<protein>
    <submittedName>
        <fullName evidence="3">Uncharacterized protein</fullName>
    </submittedName>
</protein>
<evidence type="ECO:0000256" key="1">
    <source>
        <dbReference type="SAM" id="MobiDB-lite"/>
    </source>
</evidence>
<accession>A0A915L8D9</accession>
<sequence length="167" mass="17534">MATPQIEVVGDKMPSTTKVADVVDNTTTKSTVQSTPSTKKIIDDGDADSAIPQSSKSSPHVSGDGDDKQAKKTTTAAGKSELHVKWLEVKKIVIDYTTPVVAADSINAASLDPNTPLELPPVELLPSIPEPPSLKSEASAADEASKLPTKEVTKKSENLKTEGTKEA</sequence>
<proteinExistence type="predicted"/>
<evidence type="ECO:0000313" key="3">
    <source>
        <dbReference type="WBParaSite" id="nRc.2.0.1.t47082-RA"/>
    </source>
</evidence>
<name>A0A915L8D9_ROMCU</name>
<feature type="region of interest" description="Disordered" evidence="1">
    <location>
        <begin position="108"/>
        <end position="167"/>
    </location>
</feature>
<reference evidence="3" key="1">
    <citation type="submission" date="2022-11" db="UniProtKB">
        <authorList>
            <consortium name="WormBaseParasite"/>
        </authorList>
    </citation>
    <scope>IDENTIFICATION</scope>
</reference>
<dbReference type="AlphaFoldDB" id="A0A915L8D9"/>
<feature type="compositionally biased region" description="Basic and acidic residues" evidence="1">
    <location>
        <begin position="143"/>
        <end position="167"/>
    </location>
</feature>
<dbReference type="WBParaSite" id="nRc.2.0.1.t47082-RA">
    <property type="protein sequence ID" value="nRc.2.0.1.t47082-RA"/>
    <property type="gene ID" value="nRc.2.0.1.g47082"/>
</dbReference>